<feature type="signal peptide" evidence="3">
    <location>
        <begin position="1"/>
        <end position="19"/>
    </location>
</feature>
<dbReference type="EMBL" id="JACHET010000001">
    <property type="protein sequence ID" value="MBB6182695.1"/>
    <property type="molecule type" value="Genomic_DNA"/>
</dbReference>
<dbReference type="InterPro" id="IPR050955">
    <property type="entry name" value="Plant_Biomass_Hydrol_Est"/>
</dbReference>
<comment type="caution">
    <text evidence="4">The sequence shown here is derived from an EMBL/GenBank/DDBJ whole genome shotgun (WGS) entry which is preliminary data.</text>
</comment>
<dbReference type="InterPro" id="IPR010126">
    <property type="entry name" value="Esterase_phb"/>
</dbReference>
<evidence type="ECO:0000256" key="3">
    <source>
        <dbReference type="SAM" id="SignalP"/>
    </source>
</evidence>
<evidence type="ECO:0000313" key="4">
    <source>
        <dbReference type="EMBL" id="MBB6182695.1"/>
    </source>
</evidence>
<evidence type="ECO:0000256" key="2">
    <source>
        <dbReference type="ARBA" id="ARBA00022801"/>
    </source>
</evidence>
<dbReference type="PANTHER" id="PTHR43037:SF5">
    <property type="entry name" value="FERULOYL ESTERASE"/>
    <property type="match status" value="1"/>
</dbReference>
<feature type="chain" id="PRO_5032302554" evidence="3">
    <location>
        <begin position="20"/>
        <end position="350"/>
    </location>
</feature>
<dbReference type="Proteomes" id="UP000560000">
    <property type="component" value="Unassembled WGS sequence"/>
</dbReference>
<accession>A0A841KCQ6</accession>
<dbReference type="PANTHER" id="PTHR43037">
    <property type="entry name" value="UNNAMED PRODUCT-RELATED"/>
    <property type="match status" value="1"/>
</dbReference>
<dbReference type="AlphaFoldDB" id="A0A841KCQ6"/>
<name>A0A841KCQ6_9GAMM</name>
<protein>
    <submittedName>
        <fullName evidence="4">Poly(3-hydroxybutyrate) depolymerase</fullName>
    </submittedName>
</protein>
<dbReference type="InterPro" id="IPR029058">
    <property type="entry name" value="AB_hydrolase_fold"/>
</dbReference>
<dbReference type="SUPFAM" id="SSF53474">
    <property type="entry name" value="alpha/beta-Hydrolases"/>
    <property type="match status" value="1"/>
</dbReference>
<organism evidence="4 5">
    <name type="scientific">Oleiagrimonas soli</name>
    <dbReference type="NCBI Taxonomy" id="1543381"/>
    <lineage>
        <taxon>Bacteria</taxon>
        <taxon>Pseudomonadati</taxon>
        <taxon>Pseudomonadota</taxon>
        <taxon>Gammaproteobacteria</taxon>
        <taxon>Lysobacterales</taxon>
        <taxon>Rhodanobacteraceae</taxon>
        <taxon>Oleiagrimonas</taxon>
    </lineage>
</organism>
<reference evidence="4 5" key="1">
    <citation type="submission" date="2020-08" db="EMBL/GenBank/DDBJ databases">
        <title>Genomic Encyclopedia of Type Strains, Phase IV (KMG-IV): sequencing the most valuable type-strain genomes for metagenomic binning, comparative biology and taxonomic classification.</title>
        <authorList>
            <person name="Goeker M."/>
        </authorList>
    </citation>
    <scope>NUCLEOTIDE SEQUENCE [LARGE SCALE GENOMIC DNA]</scope>
    <source>
        <strain evidence="4 5">DSM 107085</strain>
    </source>
</reference>
<dbReference type="GO" id="GO:0016787">
    <property type="term" value="F:hydrolase activity"/>
    <property type="evidence" value="ECO:0007669"/>
    <property type="project" value="UniProtKB-KW"/>
</dbReference>
<evidence type="ECO:0000256" key="1">
    <source>
        <dbReference type="ARBA" id="ARBA00022729"/>
    </source>
</evidence>
<dbReference type="GO" id="GO:0005576">
    <property type="term" value="C:extracellular region"/>
    <property type="evidence" value="ECO:0007669"/>
    <property type="project" value="InterPro"/>
</dbReference>
<dbReference type="Pfam" id="PF10503">
    <property type="entry name" value="Esterase_PHB"/>
    <property type="match status" value="1"/>
</dbReference>
<gene>
    <name evidence="4" type="ORF">HNQ86_000040</name>
</gene>
<evidence type="ECO:0000313" key="5">
    <source>
        <dbReference type="Proteomes" id="UP000560000"/>
    </source>
</evidence>
<keyword evidence="1 3" id="KW-0732">Signal</keyword>
<dbReference type="RefSeq" id="WP_052394985.1">
    <property type="nucleotide sequence ID" value="NZ_JACHET010000001.1"/>
</dbReference>
<dbReference type="Gene3D" id="3.40.50.1820">
    <property type="entry name" value="alpha/beta hydrolase"/>
    <property type="match status" value="2"/>
</dbReference>
<sequence length="350" mass="37185">MTSMTIRAAWALCLPLLLAACVRAPEDRLPSLKVDPARVEVAGLSAGAYMATQSHLAWPDIFSGAALVAGGPWGCAGGQLTTALGTCMKGTPAPDVDALVTQAREASAAGRLGPLDALARSRVYVLHGKDDTRVAANVSQAAATFYDTLRAKMPALASMQVTWDGDRDFGHNLPVAASGDDCRTSVAPYLGHCGFDAAGAIFKQLYGPAPMPAKAATGELRSFDQNRLRPDGRDAFLADTGYAYVPKACMDGAACGVLVVFHGCKQNVESVGEAFVREAGFNRWADAYHVAVLYPQTRASFAPLNPQACWDWWGYSGAHYDTREGVQQQWLLRALAALGVPQARVDLKQP</sequence>
<keyword evidence="2" id="KW-0378">Hydrolase</keyword>
<proteinExistence type="predicted"/>
<dbReference type="PROSITE" id="PS51257">
    <property type="entry name" value="PROKAR_LIPOPROTEIN"/>
    <property type="match status" value="1"/>
</dbReference>